<feature type="region of interest" description="Disordered" evidence="1">
    <location>
        <begin position="217"/>
        <end position="245"/>
    </location>
</feature>
<feature type="compositionally biased region" description="Pro residues" evidence="1">
    <location>
        <begin position="17"/>
        <end position="34"/>
    </location>
</feature>
<feature type="compositionally biased region" description="Pro residues" evidence="1">
    <location>
        <begin position="384"/>
        <end position="395"/>
    </location>
</feature>
<feature type="compositionally biased region" description="Polar residues" evidence="1">
    <location>
        <begin position="353"/>
        <end position="362"/>
    </location>
</feature>
<feature type="compositionally biased region" description="Low complexity" evidence="1">
    <location>
        <begin position="396"/>
        <end position="407"/>
    </location>
</feature>
<proteinExistence type="predicted"/>
<feature type="compositionally biased region" description="Polar residues" evidence="1">
    <location>
        <begin position="217"/>
        <end position="240"/>
    </location>
</feature>
<protein>
    <submittedName>
        <fullName evidence="2">Uncharacterized protein</fullName>
    </submittedName>
</protein>
<dbReference type="Proteomes" id="UP001148786">
    <property type="component" value="Unassembled WGS sequence"/>
</dbReference>
<evidence type="ECO:0000313" key="2">
    <source>
        <dbReference type="EMBL" id="KAJ3505399.1"/>
    </source>
</evidence>
<feature type="region of interest" description="Disordered" evidence="1">
    <location>
        <begin position="1"/>
        <end position="37"/>
    </location>
</feature>
<evidence type="ECO:0000256" key="1">
    <source>
        <dbReference type="SAM" id="MobiDB-lite"/>
    </source>
</evidence>
<feature type="region of interest" description="Disordered" evidence="1">
    <location>
        <begin position="43"/>
        <end position="62"/>
    </location>
</feature>
<reference evidence="2" key="1">
    <citation type="submission" date="2022-07" db="EMBL/GenBank/DDBJ databases">
        <title>Genome Sequence of Agrocybe chaxingu.</title>
        <authorList>
            <person name="Buettner E."/>
        </authorList>
    </citation>
    <scope>NUCLEOTIDE SEQUENCE</scope>
    <source>
        <strain evidence="2">MP-N11</strain>
    </source>
</reference>
<dbReference type="AlphaFoldDB" id="A0A9W8JWU0"/>
<evidence type="ECO:0000313" key="3">
    <source>
        <dbReference type="Proteomes" id="UP001148786"/>
    </source>
</evidence>
<sequence length="547" mass="59107">MRHLRPKPICSTHSEPTPAPAPPARQPSPPPPPKVKMSLRDFAARRKKQKEEAELSKSIQASPMSVASALGATPSPMIPNVVLADEVKDKEKSTLEKEKGVLEKEEVKEVVKVASAVIGVVTKAEERVVAVEKQDEVKVTTVFEVAKKDDRPVLGGLKEARNGLNVPAMTPSTTKPVTNGPLSTFEPSTFDSVASFMPSSPIGPHIPMPHINGHSSISRSPSETFLHSPSTRGFASSPSAIGSPLIDTHKTKQELVEHHIPPLSTSPAPPYLSSALLRRSSINDRSISPISPDPGLSSSSLFLTRVPHEEDGEIGEASPPISRHPLPSKRDFSFPPRSSIPAWMKSHTPPTGPRSSNGASTSPTPPFPRPAFASAQPPSSNSLPPVPHPPNPSAPPSNTNIANNSNRPLPPSAPRAFVNRWRRIGLQSALPLIRPRRPTCRMGPIRTGNETRGIFLEDPCLIVTTEIGIGTIVRIVVRREEEDGVDNLFFDVSIYFAGQLFHDLSPFPSSFCPSLRAGICSLRDLAYFPVFLSFIKLSSLSLFLSVM</sequence>
<organism evidence="2 3">
    <name type="scientific">Agrocybe chaxingu</name>
    <dbReference type="NCBI Taxonomy" id="84603"/>
    <lineage>
        <taxon>Eukaryota</taxon>
        <taxon>Fungi</taxon>
        <taxon>Dikarya</taxon>
        <taxon>Basidiomycota</taxon>
        <taxon>Agaricomycotina</taxon>
        <taxon>Agaricomycetes</taxon>
        <taxon>Agaricomycetidae</taxon>
        <taxon>Agaricales</taxon>
        <taxon>Agaricineae</taxon>
        <taxon>Strophariaceae</taxon>
        <taxon>Agrocybe</taxon>
    </lineage>
</organism>
<name>A0A9W8JWU0_9AGAR</name>
<feature type="region of interest" description="Disordered" evidence="1">
    <location>
        <begin position="309"/>
        <end position="414"/>
    </location>
</feature>
<comment type="caution">
    <text evidence="2">The sequence shown here is derived from an EMBL/GenBank/DDBJ whole genome shotgun (WGS) entry which is preliminary data.</text>
</comment>
<dbReference type="EMBL" id="JANKHO010000888">
    <property type="protein sequence ID" value="KAJ3505399.1"/>
    <property type="molecule type" value="Genomic_DNA"/>
</dbReference>
<feature type="compositionally biased region" description="Basic and acidic residues" evidence="1">
    <location>
        <begin position="43"/>
        <end position="55"/>
    </location>
</feature>
<accession>A0A9W8JWU0</accession>
<keyword evidence="3" id="KW-1185">Reference proteome</keyword>
<gene>
    <name evidence="2" type="ORF">NLJ89_g7436</name>
</gene>